<sequence length="164" mass="19173">MEMKLDKRQIQVIFLFEFKMGCNAVETTCNINNTFGPGAANRYTVQWWFKKFCKGGKCLEDEEHSGQPLEVDIAEELSVKYSTIVWHLKQIGKVKSSLVSSLILHNCNEPFLNRIIMCNEKWILYDNRQRPHRRWTEKKLQRTSQSQTCTKKRLCSLFGGLLPV</sequence>
<dbReference type="GO" id="GO:0044547">
    <property type="term" value="F:DNA topoisomerase binding"/>
    <property type="evidence" value="ECO:0007669"/>
    <property type="project" value="TreeGrafter"/>
</dbReference>
<dbReference type="AlphaFoldDB" id="A0A5N3WU87"/>
<dbReference type="GO" id="GO:0005634">
    <property type="term" value="C:nucleus"/>
    <property type="evidence" value="ECO:0007669"/>
    <property type="project" value="TreeGrafter"/>
</dbReference>
<dbReference type="GO" id="GO:0046975">
    <property type="term" value="F:histone H3K36 methyltransferase activity"/>
    <property type="evidence" value="ECO:0007669"/>
    <property type="project" value="TreeGrafter"/>
</dbReference>
<dbReference type="GO" id="GO:0003690">
    <property type="term" value="F:double-stranded DNA binding"/>
    <property type="evidence" value="ECO:0007669"/>
    <property type="project" value="TreeGrafter"/>
</dbReference>
<dbReference type="GO" id="GO:0000729">
    <property type="term" value="P:DNA double-strand break processing"/>
    <property type="evidence" value="ECO:0007669"/>
    <property type="project" value="TreeGrafter"/>
</dbReference>
<dbReference type="GO" id="GO:0031297">
    <property type="term" value="P:replication fork processing"/>
    <property type="evidence" value="ECO:0007669"/>
    <property type="project" value="TreeGrafter"/>
</dbReference>
<dbReference type="Pfam" id="PF17906">
    <property type="entry name" value="HTH_48"/>
    <property type="match status" value="1"/>
</dbReference>
<dbReference type="GO" id="GO:0006303">
    <property type="term" value="P:double-strand break repair via nonhomologous end joining"/>
    <property type="evidence" value="ECO:0007669"/>
    <property type="project" value="TreeGrafter"/>
</dbReference>
<protein>
    <recommendedName>
        <fullName evidence="1">Mos1 transposase HTH domain-containing protein</fullName>
    </recommendedName>
</protein>
<evidence type="ECO:0000313" key="2">
    <source>
        <dbReference type="EMBL" id="KAB0365380.1"/>
    </source>
</evidence>
<dbReference type="Gene3D" id="3.30.420.10">
    <property type="entry name" value="Ribonuclease H-like superfamily/Ribonuclease H"/>
    <property type="match status" value="1"/>
</dbReference>
<gene>
    <name evidence="2" type="ORF">FD754_009536</name>
</gene>
<keyword evidence="3" id="KW-1185">Reference proteome</keyword>
<dbReference type="InterPro" id="IPR036397">
    <property type="entry name" value="RNaseH_sf"/>
</dbReference>
<name>A0A5N3WU87_MUNMU</name>
<dbReference type="GO" id="GO:0044774">
    <property type="term" value="P:mitotic DNA integrity checkpoint signaling"/>
    <property type="evidence" value="ECO:0007669"/>
    <property type="project" value="TreeGrafter"/>
</dbReference>
<evidence type="ECO:0000313" key="3">
    <source>
        <dbReference type="Proteomes" id="UP000326458"/>
    </source>
</evidence>
<dbReference type="PANTHER" id="PTHR46060">
    <property type="entry name" value="MARINER MOS1 TRANSPOSASE-LIKE PROTEIN"/>
    <property type="match status" value="1"/>
</dbReference>
<dbReference type="GO" id="GO:0000793">
    <property type="term" value="C:condensed chromosome"/>
    <property type="evidence" value="ECO:0007669"/>
    <property type="project" value="TreeGrafter"/>
</dbReference>
<proteinExistence type="predicted"/>
<dbReference type="InterPro" id="IPR041426">
    <property type="entry name" value="Mos1_HTH"/>
</dbReference>
<dbReference type="PANTHER" id="PTHR46060:SF2">
    <property type="entry name" value="HISTONE-LYSINE N-METHYLTRANSFERASE SETMAR"/>
    <property type="match status" value="1"/>
</dbReference>
<dbReference type="Proteomes" id="UP000326458">
    <property type="component" value="Unassembled WGS sequence"/>
</dbReference>
<dbReference type="Gene3D" id="1.10.10.1450">
    <property type="match status" value="1"/>
</dbReference>
<organism evidence="2 3">
    <name type="scientific">Muntiacus muntjak</name>
    <name type="common">Barking deer</name>
    <name type="synonym">Indian muntjac</name>
    <dbReference type="NCBI Taxonomy" id="9888"/>
    <lineage>
        <taxon>Eukaryota</taxon>
        <taxon>Metazoa</taxon>
        <taxon>Chordata</taxon>
        <taxon>Craniata</taxon>
        <taxon>Vertebrata</taxon>
        <taxon>Euteleostomi</taxon>
        <taxon>Mammalia</taxon>
        <taxon>Eutheria</taxon>
        <taxon>Laurasiatheria</taxon>
        <taxon>Artiodactyla</taxon>
        <taxon>Ruminantia</taxon>
        <taxon>Pecora</taxon>
        <taxon>Cervidae</taxon>
        <taxon>Muntiacinae</taxon>
        <taxon>Muntiacus</taxon>
    </lineage>
</organism>
<feature type="domain" description="Mos1 transposase HTH" evidence="1">
    <location>
        <begin position="7"/>
        <end position="55"/>
    </location>
</feature>
<accession>A0A5N3WU87</accession>
<evidence type="ECO:0000259" key="1">
    <source>
        <dbReference type="Pfam" id="PF17906"/>
    </source>
</evidence>
<reference evidence="2 3" key="1">
    <citation type="submission" date="2019-06" db="EMBL/GenBank/DDBJ databases">
        <title>Discovery of a novel chromosome fission-fusion reversal in muntjac.</title>
        <authorList>
            <person name="Mudd A.B."/>
            <person name="Bredeson J.V."/>
            <person name="Baum R."/>
            <person name="Hockemeyer D."/>
            <person name="Rokhsar D.S."/>
        </authorList>
    </citation>
    <scope>NUCLEOTIDE SEQUENCE [LARGE SCALE GENOMIC DNA]</scope>
    <source>
        <strain evidence="2">UTSW_UCB_Mm</strain>
        <tissue evidence="2">Fibroblast cell line</tissue>
    </source>
</reference>
<dbReference type="EMBL" id="VCEA01000001">
    <property type="protein sequence ID" value="KAB0365380.1"/>
    <property type="molecule type" value="Genomic_DNA"/>
</dbReference>
<dbReference type="GO" id="GO:0003697">
    <property type="term" value="F:single-stranded DNA binding"/>
    <property type="evidence" value="ECO:0007669"/>
    <property type="project" value="TreeGrafter"/>
</dbReference>
<dbReference type="InterPro" id="IPR052709">
    <property type="entry name" value="Transposase-MT_Hybrid"/>
</dbReference>
<dbReference type="GO" id="GO:0000014">
    <property type="term" value="F:single-stranded DNA endodeoxyribonuclease activity"/>
    <property type="evidence" value="ECO:0007669"/>
    <property type="project" value="TreeGrafter"/>
</dbReference>
<comment type="caution">
    <text evidence="2">The sequence shown here is derived from an EMBL/GenBank/DDBJ whole genome shotgun (WGS) entry which is preliminary data.</text>
</comment>
<dbReference type="GO" id="GO:0042800">
    <property type="term" value="F:histone H3K4 methyltransferase activity"/>
    <property type="evidence" value="ECO:0007669"/>
    <property type="project" value="TreeGrafter"/>
</dbReference>
<dbReference type="GO" id="GO:0015074">
    <property type="term" value="P:DNA integration"/>
    <property type="evidence" value="ECO:0007669"/>
    <property type="project" value="TreeGrafter"/>
</dbReference>
<dbReference type="GO" id="GO:0035861">
    <property type="term" value="C:site of double-strand break"/>
    <property type="evidence" value="ECO:0007669"/>
    <property type="project" value="TreeGrafter"/>
</dbReference>